<comment type="caution">
    <text evidence="3">The sequence shown here is derived from an EMBL/GenBank/DDBJ whole genome shotgun (WGS) entry which is preliminary data.</text>
</comment>
<dbReference type="PANTHER" id="PTHR10357:SF216">
    <property type="entry name" value="MALTOOLIGOSYL TREHALOSE SYNTHASE-RELATED"/>
    <property type="match status" value="1"/>
</dbReference>
<organism evidence="3 4">
    <name type="scientific">Amycolatopsis sulphurea</name>
    <dbReference type="NCBI Taxonomy" id="76022"/>
    <lineage>
        <taxon>Bacteria</taxon>
        <taxon>Bacillati</taxon>
        <taxon>Actinomycetota</taxon>
        <taxon>Actinomycetes</taxon>
        <taxon>Pseudonocardiales</taxon>
        <taxon>Pseudonocardiaceae</taxon>
        <taxon>Amycolatopsis</taxon>
    </lineage>
</organism>
<sequence>MSTQSRQLARAADWVRVSRKAQGRMSTPSSTYRVQLRPEFGFLEAAGIVGYLRELGVGALYGSPMLDATPGSTHGYDVTDPTRARPELGGEEGRKTLATQLKDAALGFVVDIVPNHMSVEVPKANRWWWDVLRHGRDSAYAAFFDIDWSRGRLLLPVLGDDAAVNELTVDGDELAYYEHRFPIAPGTGEGTPQEVHARQHYELVGWRRGNRELNYRRFFDITNLAAVSVERPEVFAETHGEVLRWVSEGDVTGLRVDHPDGLADPGGYLRRLRAGAPDAWLVVEKILHPGEALPQSWPVDGTTGYDALGEIAGVFIDPSAAPVFTRLTAEQGARTGYAEVEERSRRLVTDEILVAEVRRIAALLGGVDPEAARAAVAEVMIAFGVYRSYLPEGAGTWAAAVERARGRRPELAPAFDALDSQVRGAPHGELATRLQQTSGMVVAKGTEDTTFYRFTRFAALNEVGGSPDRFGLAVRDFHTLAAGRAAAQPATMTTLTTHDTKRSEDTRARLAALSEVAEEFAAAVRRWTARRGLGEPALNLLAWQTLVGAWPISPERLRGYLDKAAKEAKLRTGWTDHDEEFERAVAAWPDEVLADAELAADVAAFVARVRGAGWSNSLGQKLMQLAGPGVPDVYQGTELWDHSLVDPDNRRPVDYLSRREILARVQAGQQPAIDASGAAKLLVVHRVLTLRRDRPELFTGYRPLHAEGVAADHLLAFERGERLVVAVTRLPLGLERAGGWRGTVLPLRDGEWTDVLTRRAVGDAPRAAALFDRYPVALLVRERS</sequence>
<dbReference type="Pfam" id="PF00128">
    <property type="entry name" value="Alpha-amylase"/>
    <property type="match status" value="1"/>
</dbReference>
<evidence type="ECO:0000313" key="4">
    <source>
        <dbReference type="Proteomes" id="UP000243542"/>
    </source>
</evidence>
<evidence type="ECO:0000313" key="3">
    <source>
        <dbReference type="EMBL" id="PFG50897.1"/>
    </source>
</evidence>
<dbReference type="PANTHER" id="PTHR10357">
    <property type="entry name" value="ALPHA-AMYLASE FAMILY MEMBER"/>
    <property type="match status" value="1"/>
</dbReference>
<dbReference type="EMBL" id="PDJK01000002">
    <property type="protein sequence ID" value="PFG50897.1"/>
    <property type="molecule type" value="Genomic_DNA"/>
</dbReference>
<feature type="domain" description="Glycosyl hydrolase family 13 catalytic" evidence="2">
    <location>
        <begin position="35"/>
        <end position="668"/>
    </location>
</feature>
<dbReference type="GO" id="GO:0047470">
    <property type="term" value="F:(1,4)-alpha-D-glucan 1-alpha-D-glucosylmutase activity"/>
    <property type="evidence" value="ECO:0007669"/>
    <property type="project" value="TreeGrafter"/>
</dbReference>
<dbReference type="AlphaFoldDB" id="A0A2A9FHF4"/>
<protein>
    <submittedName>
        <fullName evidence="3">Maltooligosyl trehalose synthase</fullName>
    </submittedName>
</protein>
<gene>
    <name evidence="3" type="ORF">ATK36_6156</name>
</gene>
<reference evidence="3 4" key="1">
    <citation type="submission" date="2017-10" db="EMBL/GenBank/DDBJ databases">
        <title>Sequencing the genomes of 1000 actinobacteria strains.</title>
        <authorList>
            <person name="Klenk H.-P."/>
        </authorList>
    </citation>
    <scope>NUCLEOTIDE SEQUENCE [LARGE SCALE GENOMIC DNA]</scope>
    <source>
        <strain evidence="3 4">DSM 46092</strain>
    </source>
</reference>
<dbReference type="InterPro" id="IPR013797">
    <property type="entry name" value="Maltooligo_trehalose_synth_4"/>
</dbReference>
<feature type="region of interest" description="Disordered" evidence="1">
    <location>
        <begin position="71"/>
        <end position="90"/>
    </location>
</feature>
<dbReference type="SUPFAM" id="SSF51445">
    <property type="entry name" value="(Trans)glycosidases"/>
    <property type="match status" value="1"/>
</dbReference>
<dbReference type="CDD" id="cd11336">
    <property type="entry name" value="AmyAc_MTSase"/>
    <property type="match status" value="1"/>
</dbReference>
<dbReference type="InterPro" id="IPR012767">
    <property type="entry name" value="Trehalose_TreY"/>
</dbReference>
<dbReference type="NCBIfam" id="TIGR02401">
    <property type="entry name" value="trehalose_TreY"/>
    <property type="match status" value="1"/>
</dbReference>
<dbReference type="GO" id="GO:0005992">
    <property type="term" value="P:trehalose biosynthetic process"/>
    <property type="evidence" value="ECO:0007669"/>
    <property type="project" value="TreeGrafter"/>
</dbReference>
<keyword evidence="4" id="KW-1185">Reference proteome</keyword>
<evidence type="ECO:0000256" key="1">
    <source>
        <dbReference type="SAM" id="MobiDB-lite"/>
    </source>
</evidence>
<dbReference type="Proteomes" id="UP000243542">
    <property type="component" value="Unassembled WGS sequence"/>
</dbReference>
<dbReference type="Gene3D" id="3.30.1590.10">
    <property type="entry name" value="Maltooligosyl trehalose synthase, domain 2"/>
    <property type="match status" value="1"/>
</dbReference>
<name>A0A2A9FHF4_9PSEU</name>
<dbReference type="Gene3D" id="1.10.10.470">
    <property type="entry name" value="Maltooligosyl trehalose synthase, domain 4"/>
    <property type="match status" value="1"/>
</dbReference>
<dbReference type="Gene3D" id="1.10.150.200">
    <property type="entry name" value="Maltooligosyl trehalose synthase, domain 3"/>
    <property type="match status" value="1"/>
</dbReference>
<accession>A0A2A9FHF4</accession>
<dbReference type="InterPro" id="IPR017853">
    <property type="entry name" value="GH"/>
</dbReference>
<dbReference type="InterPro" id="IPR006047">
    <property type="entry name" value="GH13_cat_dom"/>
</dbReference>
<feature type="compositionally biased region" description="Basic and acidic residues" evidence="1">
    <location>
        <begin position="80"/>
        <end position="90"/>
    </location>
</feature>
<dbReference type="GO" id="GO:0030980">
    <property type="term" value="P:alpha-glucan catabolic process"/>
    <property type="evidence" value="ECO:0007669"/>
    <property type="project" value="TreeGrafter"/>
</dbReference>
<dbReference type="Gene3D" id="3.20.20.80">
    <property type="entry name" value="Glycosidases"/>
    <property type="match status" value="1"/>
</dbReference>
<proteinExistence type="predicted"/>
<dbReference type="SMART" id="SM00642">
    <property type="entry name" value="Aamy"/>
    <property type="match status" value="1"/>
</dbReference>
<evidence type="ECO:0000259" key="2">
    <source>
        <dbReference type="SMART" id="SM00642"/>
    </source>
</evidence>